<evidence type="ECO:0000256" key="4">
    <source>
        <dbReference type="ARBA" id="ARBA00022729"/>
    </source>
</evidence>
<keyword evidence="5 20" id="KW-1133">Transmembrane helix</keyword>
<dbReference type="InterPro" id="IPR006201">
    <property type="entry name" value="Neur_channel"/>
</dbReference>
<dbReference type="PRINTS" id="PR01709">
    <property type="entry name" value="5HT3ARECEPTR"/>
</dbReference>
<organism evidence="23 24">
    <name type="scientific">Salarias fasciatus</name>
    <name type="common">Jewelled blenny</name>
    <name type="synonym">Blennius fasciatus</name>
    <dbReference type="NCBI Taxonomy" id="181472"/>
    <lineage>
        <taxon>Eukaryota</taxon>
        <taxon>Metazoa</taxon>
        <taxon>Chordata</taxon>
        <taxon>Craniata</taxon>
        <taxon>Vertebrata</taxon>
        <taxon>Euteleostomi</taxon>
        <taxon>Actinopterygii</taxon>
        <taxon>Neopterygii</taxon>
        <taxon>Teleostei</taxon>
        <taxon>Neoteleostei</taxon>
        <taxon>Acanthomorphata</taxon>
        <taxon>Ovalentaria</taxon>
        <taxon>Blenniimorphae</taxon>
        <taxon>Blenniiformes</taxon>
        <taxon>Blennioidei</taxon>
        <taxon>Blenniidae</taxon>
        <taxon>Salariinae</taxon>
        <taxon>Salarias</taxon>
    </lineage>
</organism>
<evidence type="ECO:0000256" key="14">
    <source>
        <dbReference type="ARBA" id="ARBA00023303"/>
    </source>
</evidence>
<evidence type="ECO:0000256" key="2">
    <source>
        <dbReference type="ARBA" id="ARBA00022475"/>
    </source>
</evidence>
<dbReference type="InParanoid" id="A0A672H9P0"/>
<dbReference type="InterPro" id="IPR036719">
    <property type="entry name" value="Neuro-gated_channel_TM_sf"/>
</dbReference>
<dbReference type="PROSITE" id="PS00236">
    <property type="entry name" value="NEUROTR_ION_CHANNEL"/>
    <property type="match status" value="1"/>
</dbReference>
<evidence type="ECO:0000259" key="21">
    <source>
        <dbReference type="Pfam" id="PF02931"/>
    </source>
</evidence>
<dbReference type="InterPro" id="IPR038050">
    <property type="entry name" value="Neuro_actylchol_rec"/>
</dbReference>
<proteinExistence type="inferred from homology"/>
<dbReference type="InterPro" id="IPR006029">
    <property type="entry name" value="Neurotrans-gated_channel_TM"/>
</dbReference>
<dbReference type="FunFam" id="2.70.170.10:FF:000017">
    <property type="entry name" value="5-hydroxytryptamine receptor 3A"/>
    <property type="match status" value="1"/>
</dbReference>
<dbReference type="GO" id="GO:0004888">
    <property type="term" value="F:transmembrane signaling receptor activity"/>
    <property type="evidence" value="ECO:0007669"/>
    <property type="project" value="InterPro"/>
</dbReference>
<gene>
    <name evidence="23" type="primary">htr3b</name>
</gene>
<evidence type="ECO:0000256" key="16">
    <source>
        <dbReference type="ARBA" id="ARBA00034430"/>
    </source>
</evidence>
<evidence type="ECO:0000313" key="23">
    <source>
        <dbReference type="Ensembl" id="ENSSFAP00005025782.1"/>
    </source>
</evidence>
<keyword evidence="13" id="KW-1071">Ligand-gated ion channel</keyword>
<keyword evidence="6" id="KW-0770">Synapse</keyword>
<dbReference type="PANTHER" id="PTHR18945">
    <property type="entry name" value="NEUROTRANSMITTER GATED ION CHANNEL"/>
    <property type="match status" value="1"/>
</dbReference>
<dbReference type="Proteomes" id="UP000472267">
    <property type="component" value="Chromosome 10"/>
</dbReference>
<evidence type="ECO:0000256" key="8">
    <source>
        <dbReference type="ARBA" id="ARBA00023136"/>
    </source>
</evidence>
<protein>
    <submittedName>
        <fullName evidence="23">5-hydroxytryptamine (serotonin) receptor 3B</fullName>
    </submittedName>
</protein>
<keyword evidence="11" id="KW-0325">Glycoprotein</keyword>
<dbReference type="InterPro" id="IPR049944">
    <property type="entry name" value="LGIC_TM_5-HT3"/>
</dbReference>
<dbReference type="GO" id="GO:0045211">
    <property type="term" value="C:postsynaptic membrane"/>
    <property type="evidence" value="ECO:0007669"/>
    <property type="project" value="UniProtKB-SubCell"/>
</dbReference>
<evidence type="ECO:0000256" key="19">
    <source>
        <dbReference type="ARBA" id="ARBA00037540"/>
    </source>
</evidence>
<dbReference type="Ensembl" id="ENSSFAT00005026802.1">
    <property type="protein sequence ID" value="ENSSFAP00005025782.1"/>
    <property type="gene ID" value="ENSSFAG00005013267.1"/>
</dbReference>
<evidence type="ECO:0000256" key="11">
    <source>
        <dbReference type="ARBA" id="ARBA00023180"/>
    </source>
</evidence>
<dbReference type="GO" id="GO:0005230">
    <property type="term" value="F:extracellular ligand-gated monoatomic ion channel activity"/>
    <property type="evidence" value="ECO:0007669"/>
    <property type="project" value="InterPro"/>
</dbReference>
<reference evidence="23" key="1">
    <citation type="submission" date="2019-06" db="EMBL/GenBank/DDBJ databases">
        <authorList>
            <consortium name="Wellcome Sanger Institute Data Sharing"/>
        </authorList>
    </citation>
    <scope>NUCLEOTIDE SEQUENCE [LARGE SCALE GENOMIC DNA]</scope>
</reference>
<keyword evidence="12" id="KW-0628">Postsynaptic cell membrane</keyword>
<dbReference type="PRINTS" id="PR00252">
    <property type="entry name" value="NRIONCHANNEL"/>
</dbReference>
<dbReference type="NCBIfam" id="TIGR00860">
    <property type="entry name" value="LIC"/>
    <property type="match status" value="1"/>
</dbReference>
<accession>A0A672H9P0</accession>
<dbReference type="AlphaFoldDB" id="A0A672H9P0"/>
<comment type="catalytic activity">
    <reaction evidence="18">
        <text>Ca(2+)(in) = Ca(2+)(out)</text>
        <dbReference type="Rhea" id="RHEA:29671"/>
        <dbReference type="ChEBI" id="CHEBI:29108"/>
    </reaction>
</comment>
<evidence type="ECO:0000256" key="12">
    <source>
        <dbReference type="ARBA" id="ARBA00023257"/>
    </source>
</evidence>
<keyword evidence="24" id="KW-1185">Reference proteome</keyword>
<comment type="subcellular location">
    <subcellularLocation>
        <location evidence="15">Postsynaptic cell membrane</location>
        <topology evidence="15">Multi-pass membrane protein</topology>
    </subcellularLocation>
</comment>
<keyword evidence="2" id="KW-1003">Cell membrane</keyword>
<comment type="catalytic activity">
    <reaction evidence="17">
        <text>Na(+)(in) = Na(+)(out)</text>
        <dbReference type="Rhea" id="RHEA:34963"/>
        <dbReference type="ChEBI" id="CHEBI:29101"/>
    </reaction>
</comment>
<dbReference type="Pfam" id="PF02931">
    <property type="entry name" value="Neur_chan_LBD"/>
    <property type="match status" value="1"/>
</dbReference>
<dbReference type="CDD" id="cd19063">
    <property type="entry name" value="LGIC_TM_5-HT3"/>
    <property type="match status" value="1"/>
</dbReference>
<comment type="similarity">
    <text evidence="20">Belongs to the ligand-gated ion channel (TC 1.A.9) family.</text>
</comment>
<evidence type="ECO:0000259" key="22">
    <source>
        <dbReference type="Pfam" id="PF02932"/>
    </source>
</evidence>
<evidence type="ECO:0000256" key="18">
    <source>
        <dbReference type="ARBA" id="ARBA00036634"/>
    </source>
</evidence>
<dbReference type="Pfam" id="PF02932">
    <property type="entry name" value="Neur_chan_memb"/>
    <property type="match status" value="1"/>
</dbReference>
<dbReference type="OMA" id="NMANEVP"/>
<feature type="transmembrane region" description="Helical" evidence="20">
    <location>
        <begin position="222"/>
        <end position="241"/>
    </location>
</feature>
<comment type="catalytic activity">
    <reaction evidence="16">
        <text>K(+)(in) = K(+)(out)</text>
        <dbReference type="Rhea" id="RHEA:29463"/>
        <dbReference type="ChEBI" id="CHEBI:29103"/>
    </reaction>
</comment>
<keyword evidence="10" id="KW-0675">Receptor</keyword>
<evidence type="ECO:0000256" key="17">
    <source>
        <dbReference type="ARBA" id="ARBA00036239"/>
    </source>
</evidence>
<feature type="domain" description="Neurotransmitter-gated ion-channel transmembrane" evidence="22">
    <location>
        <begin position="228"/>
        <end position="320"/>
    </location>
</feature>
<keyword evidence="14 20" id="KW-0407">Ion channel</keyword>
<feature type="transmembrane region" description="Helical" evidence="20">
    <location>
        <begin position="253"/>
        <end position="270"/>
    </location>
</feature>
<dbReference type="SUPFAM" id="SSF90112">
    <property type="entry name" value="Neurotransmitter-gated ion-channel transmembrane pore"/>
    <property type="match status" value="1"/>
</dbReference>
<feature type="domain" description="Neurotransmitter-gated ion-channel ligand-binding" evidence="21">
    <location>
        <begin position="19"/>
        <end position="221"/>
    </location>
</feature>
<keyword evidence="8 20" id="KW-0472">Membrane</keyword>
<evidence type="ECO:0000313" key="24">
    <source>
        <dbReference type="Proteomes" id="UP000472267"/>
    </source>
</evidence>
<reference evidence="23" key="2">
    <citation type="submission" date="2025-08" db="UniProtKB">
        <authorList>
            <consortium name="Ensembl"/>
        </authorList>
    </citation>
    <scope>IDENTIFICATION</scope>
</reference>
<dbReference type="Gene3D" id="1.20.58.390">
    <property type="entry name" value="Neurotransmitter-gated ion-channel transmembrane domain"/>
    <property type="match status" value="1"/>
</dbReference>
<keyword evidence="3 20" id="KW-0812">Transmembrane</keyword>
<dbReference type="InterPro" id="IPR018000">
    <property type="entry name" value="Neurotransmitter_ion_chnl_CS"/>
</dbReference>
<dbReference type="Gene3D" id="2.70.170.10">
    <property type="entry name" value="Neurotransmitter-gated ion-channel ligand-binding domain"/>
    <property type="match status" value="1"/>
</dbReference>
<evidence type="ECO:0000256" key="13">
    <source>
        <dbReference type="ARBA" id="ARBA00023286"/>
    </source>
</evidence>
<dbReference type="InterPro" id="IPR008133">
    <property type="entry name" value="5HT3_rcpt_A"/>
</dbReference>
<feature type="transmembrane region" description="Helical" evidence="20">
    <location>
        <begin position="399"/>
        <end position="418"/>
    </location>
</feature>
<comment type="function">
    <text evidence="19">Forms serotonin (5-hydroxytryptamine/5-HT3)-activated cation-selective channel complexes, which when activated cause fast, depolarizing responses in neurons.</text>
</comment>
<evidence type="ECO:0000256" key="3">
    <source>
        <dbReference type="ARBA" id="ARBA00022692"/>
    </source>
</evidence>
<sequence>MLLLSGMSPLFLCNYLLERTLLRRYDCGVRPVHNWTSPTTVYIDLLLQSVLDVDGKTQSITTSIWYRQVWRDEFLVWDPEEFDGINEISLSSDAIWIPDVIVTEFVEEGKSPPIPYVYVNSSGSVKNYRPIQAVLACSLELYAFPFDRQNCSLTFRSWLHSVREIDLALWRSAEAVANDKGEFMDDGEWELLSVPTRYWRIRQDDSDYAHIQFNVLIRRRPLLYVVGLLIPSVFLMLVDVISFSLPLNSGTRIAFKISILLGYTVFRVNLTDELPVTAVRTPLIGVFFVVCMALLMLSLAKSILVVKLLHHSEKEVRQMSVSACLLDKYGSAGRGLLENSLEEDLLSLNEIQEAPSGLEWLLRELVSLRAALSQEDGESSTQAGWLELCRRLDRLLFRLYLLVLVLYAGTLLLLWASWSFA</sequence>
<name>A0A672H9P0_SALFA</name>
<dbReference type="InterPro" id="IPR008132">
    <property type="entry name" value="5HT3_rcpt"/>
</dbReference>
<keyword evidence="9" id="KW-1015">Disulfide bond</keyword>
<keyword evidence="1 20" id="KW-0813">Transport</keyword>
<keyword evidence="7 20" id="KW-0406">Ion transport</keyword>
<evidence type="ECO:0000256" key="7">
    <source>
        <dbReference type="ARBA" id="ARBA00023065"/>
    </source>
</evidence>
<dbReference type="InterPro" id="IPR006202">
    <property type="entry name" value="Neur_chan_lig-bd"/>
</dbReference>
<evidence type="ECO:0000256" key="6">
    <source>
        <dbReference type="ARBA" id="ARBA00023018"/>
    </source>
</evidence>
<dbReference type="PRINTS" id="PR01708">
    <property type="entry name" value="5HT3RECEPTOR"/>
</dbReference>
<dbReference type="InterPro" id="IPR036734">
    <property type="entry name" value="Neur_chan_lig-bd_sf"/>
</dbReference>
<dbReference type="SUPFAM" id="SSF63712">
    <property type="entry name" value="Nicotinic receptor ligand binding domain-like"/>
    <property type="match status" value="1"/>
</dbReference>
<feature type="transmembrane region" description="Helical" evidence="20">
    <location>
        <begin position="282"/>
        <end position="309"/>
    </location>
</feature>
<reference evidence="23" key="3">
    <citation type="submission" date="2025-09" db="UniProtKB">
        <authorList>
            <consortium name="Ensembl"/>
        </authorList>
    </citation>
    <scope>IDENTIFICATION</scope>
</reference>
<evidence type="ECO:0000256" key="9">
    <source>
        <dbReference type="ARBA" id="ARBA00023157"/>
    </source>
</evidence>
<evidence type="ECO:0000256" key="1">
    <source>
        <dbReference type="ARBA" id="ARBA00022448"/>
    </source>
</evidence>
<evidence type="ECO:0000256" key="15">
    <source>
        <dbReference type="ARBA" id="ARBA00034104"/>
    </source>
</evidence>
<evidence type="ECO:0000256" key="5">
    <source>
        <dbReference type="ARBA" id="ARBA00022989"/>
    </source>
</evidence>
<evidence type="ECO:0000256" key="20">
    <source>
        <dbReference type="RuleBase" id="RU000687"/>
    </source>
</evidence>
<keyword evidence="4" id="KW-0732">Signal</keyword>
<evidence type="ECO:0000256" key="10">
    <source>
        <dbReference type="ARBA" id="ARBA00023170"/>
    </source>
</evidence>